<comment type="caution">
    <text evidence="1">The sequence shown here is derived from an EMBL/GenBank/DDBJ whole genome shotgun (WGS) entry which is preliminary data.</text>
</comment>
<dbReference type="Proteomes" id="UP000828048">
    <property type="component" value="Chromosome 10"/>
</dbReference>
<sequence length="248" mass="27443">MLEAEYLQVYVPSCRLRYGFVIVTSSGRKIRADVASASSNATSGWPTKICVCGAGPCIPTKAGPTAKNPGKYYYKCPVTNPCMQWNGWCDNDKENVSDSADDRTRDFTGMGRTQQELKRTQQELNVDLNKNLRELILAIRNVVRVVFILSLIGIVICVLLVIHLLYRYPFRKSPTHPTASQSVLSLLRGGGVPVVVIVEPVLRRDKDVGNGKDLVGAVEKRVGFLGQDHEVSRSVGVSAVQELFRDFE</sequence>
<evidence type="ECO:0000313" key="1">
    <source>
        <dbReference type="EMBL" id="KAH7841522.1"/>
    </source>
</evidence>
<protein>
    <submittedName>
        <fullName evidence="1">Uncharacterized protein</fullName>
    </submittedName>
</protein>
<gene>
    <name evidence="1" type="ORF">Vadar_031040</name>
</gene>
<name>A0ACB7XLI8_9ERIC</name>
<proteinExistence type="predicted"/>
<reference evidence="1 2" key="1">
    <citation type="journal article" date="2021" name="Hortic Res">
        <title>High-quality reference genome and annotation aids understanding of berry development for evergreen blueberry (Vaccinium darrowii).</title>
        <authorList>
            <person name="Yu J."/>
            <person name="Hulse-Kemp A.M."/>
            <person name="Babiker E."/>
            <person name="Staton M."/>
        </authorList>
    </citation>
    <scope>NUCLEOTIDE SEQUENCE [LARGE SCALE GENOMIC DNA]</scope>
    <source>
        <strain evidence="2">cv. NJ 8807/NJ 8810</strain>
        <tissue evidence="1">Young leaf</tissue>
    </source>
</reference>
<dbReference type="EMBL" id="CM037160">
    <property type="protein sequence ID" value="KAH7841522.1"/>
    <property type="molecule type" value="Genomic_DNA"/>
</dbReference>
<evidence type="ECO:0000313" key="2">
    <source>
        <dbReference type="Proteomes" id="UP000828048"/>
    </source>
</evidence>
<keyword evidence="2" id="KW-1185">Reference proteome</keyword>
<organism evidence="1 2">
    <name type="scientific">Vaccinium darrowii</name>
    <dbReference type="NCBI Taxonomy" id="229202"/>
    <lineage>
        <taxon>Eukaryota</taxon>
        <taxon>Viridiplantae</taxon>
        <taxon>Streptophyta</taxon>
        <taxon>Embryophyta</taxon>
        <taxon>Tracheophyta</taxon>
        <taxon>Spermatophyta</taxon>
        <taxon>Magnoliopsida</taxon>
        <taxon>eudicotyledons</taxon>
        <taxon>Gunneridae</taxon>
        <taxon>Pentapetalae</taxon>
        <taxon>asterids</taxon>
        <taxon>Ericales</taxon>
        <taxon>Ericaceae</taxon>
        <taxon>Vaccinioideae</taxon>
        <taxon>Vaccinieae</taxon>
        <taxon>Vaccinium</taxon>
    </lineage>
</organism>
<accession>A0ACB7XLI8</accession>